<reference evidence="10" key="1">
    <citation type="submission" date="2025-08" db="UniProtKB">
        <authorList>
            <consortium name="RefSeq"/>
        </authorList>
    </citation>
    <scope>IDENTIFICATION</scope>
    <source>
        <tissue evidence="10">Testes</tissue>
    </source>
</reference>
<dbReference type="PANTHER" id="PTHR14398">
    <property type="entry name" value="RNA RECOGNITION RRM/RNP DOMAIN"/>
    <property type="match status" value="1"/>
</dbReference>
<evidence type="ECO:0000259" key="8">
    <source>
        <dbReference type="PROSITE" id="PS50103"/>
    </source>
</evidence>
<dbReference type="InterPro" id="IPR035979">
    <property type="entry name" value="RBD_domain_sf"/>
</dbReference>
<proteinExistence type="predicted"/>
<keyword evidence="9" id="KW-1185">Reference proteome</keyword>
<feature type="domain" description="RRM" evidence="7">
    <location>
        <begin position="612"/>
        <end position="686"/>
    </location>
</feature>
<evidence type="ECO:0000256" key="1">
    <source>
        <dbReference type="ARBA" id="ARBA00022884"/>
    </source>
</evidence>
<feature type="region of interest" description="Disordered" evidence="6">
    <location>
        <begin position="117"/>
        <end position="281"/>
    </location>
</feature>
<dbReference type="PANTHER" id="PTHR14398:SF0">
    <property type="entry name" value="ZINC FINGER PROTEIN SWM"/>
    <property type="match status" value="1"/>
</dbReference>
<dbReference type="Gene3D" id="3.30.70.330">
    <property type="match status" value="2"/>
</dbReference>
<keyword evidence="4" id="KW-0862">Zinc</keyword>
<feature type="region of interest" description="Disordered" evidence="6">
    <location>
        <begin position="549"/>
        <end position="609"/>
    </location>
</feature>
<keyword evidence="4" id="KW-0863">Zinc-finger</keyword>
<feature type="domain" description="RRM" evidence="7">
    <location>
        <begin position="949"/>
        <end position="1016"/>
    </location>
</feature>
<feature type="compositionally biased region" description="Basic residues" evidence="6">
    <location>
        <begin position="120"/>
        <end position="138"/>
    </location>
</feature>
<protein>
    <submittedName>
        <fullName evidence="10">RNA-binding protein 26-like</fullName>
    </submittedName>
</protein>
<feature type="compositionally biased region" description="Acidic residues" evidence="6">
    <location>
        <begin position="1028"/>
        <end position="1058"/>
    </location>
</feature>
<feature type="domain" description="C3H1-type" evidence="8">
    <location>
        <begin position="274"/>
        <end position="302"/>
    </location>
</feature>
<feature type="compositionally biased region" description="Basic and acidic residues" evidence="6">
    <location>
        <begin position="143"/>
        <end position="209"/>
    </location>
</feature>
<dbReference type="InterPro" id="IPR000504">
    <property type="entry name" value="RRM_dom"/>
</dbReference>
<gene>
    <name evidence="10" type="primary">LOC100373971</name>
</gene>
<feature type="compositionally biased region" description="Low complexity" evidence="6">
    <location>
        <begin position="568"/>
        <end position="581"/>
    </location>
</feature>
<organism evidence="9 10">
    <name type="scientific">Saccoglossus kowalevskii</name>
    <name type="common">Acorn worm</name>
    <dbReference type="NCBI Taxonomy" id="10224"/>
    <lineage>
        <taxon>Eukaryota</taxon>
        <taxon>Metazoa</taxon>
        <taxon>Hemichordata</taxon>
        <taxon>Enteropneusta</taxon>
        <taxon>Harrimaniidae</taxon>
        <taxon>Saccoglossus</taxon>
    </lineage>
</organism>
<dbReference type="RefSeq" id="XP_006818982.1">
    <property type="nucleotide sequence ID" value="XM_006818919.1"/>
</dbReference>
<evidence type="ECO:0000256" key="3">
    <source>
        <dbReference type="PROSITE-ProRule" id="PRU00176"/>
    </source>
</evidence>
<feature type="region of interest" description="Disordered" evidence="6">
    <location>
        <begin position="1028"/>
        <end position="1065"/>
    </location>
</feature>
<feature type="compositionally biased region" description="Low complexity" evidence="6">
    <location>
        <begin position="210"/>
        <end position="236"/>
    </location>
</feature>
<dbReference type="GeneID" id="100373971"/>
<feature type="region of interest" description="Disordered" evidence="6">
    <location>
        <begin position="317"/>
        <end position="486"/>
    </location>
</feature>
<keyword evidence="4" id="KW-0479">Metal-binding</keyword>
<dbReference type="Gene3D" id="1.20.1390.10">
    <property type="entry name" value="PWI domain"/>
    <property type="match status" value="1"/>
</dbReference>
<feature type="coiled-coil region" evidence="5">
    <location>
        <begin position="763"/>
        <end position="819"/>
    </location>
</feature>
<keyword evidence="5" id="KW-0175">Coiled coil</keyword>
<dbReference type="Pfam" id="PF00076">
    <property type="entry name" value="RRM_1"/>
    <property type="match status" value="1"/>
</dbReference>
<dbReference type="Pfam" id="PF01480">
    <property type="entry name" value="PWI"/>
    <property type="match status" value="1"/>
</dbReference>
<evidence type="ECO:0000256" key="6">
    <source>
        <dbReference type="SAM" id="MobiDB-lite"/>
    </source>
</evidence>
<keyword evidence="1 3" id="KW-0694">RNA-binding</keyword>
<dbReference type="SMART" id="SM00356">
    <property type="entry name" value="ZnF_C3H1"/>
    <property type="match status" value="1"/>
</dbReference>
<evidence type="ECO:0000256" key="4">
    <source>
        <dbReference type="PROSITE-ProRule" id="PRU00723"/>
    </source>
</evidence>
<sequence>MPAIRNIEALKTWLTKKLEPICDADPAALAKYVVALVKKDKPEKELKNICVDQLDVFLQKDTAIFVDTLFETLQNKAYMSSANLSPETTNASETASKIETISSSKFKTDDVLDDDDRDYRRRRKHNNSASKSRSRSRSPIRPDIIRNRDDRSRRRSDEDRRDRYDRSYHDRQSGSRSRGRSDNKRFDAKDSSHGDVDERHGDIDERDRYSLPSSSTTSIPQSTSASSIGSTVAVVTHSQHSDVDWRSQDNGGYQDRVKSHENQSPKPPPPPPLPQRKQRCRDYEEKGFCMRGELCPFDHGSDPVVVEDINLPNMLAFPAPPSVGRGGPRMPSGPPPRHPPPQPMQRMGMRRPPLPSCPPPQRPPPPPPPTTGGPPPPHGPPPSQPPPPPPPPQQQQQQQPPPPPPPSTTTSQVQHIRTSSSRGTPPPPGTVPSQPLPSTADRLGHRGPRYQQPPSDHFQTDGYNPEHPGLDEGISGRSYWGGNTRPVRSRELVAIPSAVEAKLREKESTSVTSSISDTAVDIASQQTLVTSSDSGRTVVDTRNVINSGMNRKRTFNQSVGGYNRPYSQQQHQQQQQQPPMQEQHHQGRWQGNKDYNHPGGFVKRPRYDPDNRKLEIKKIPRELNNIAKLNEHFSKFGTITNLQVAFDGDPEAALLQFSTREEAKKAHNCEEAVFNNRFIKVFWHREKDQGGNQTLSDQSGQAQPHIKQSIKDRLGTLPTREQLTLVKTPDSEKVVLHSAGLSKTVYNPSALKGKTVAQTSSQIVAAQDALKKQLEEKSKMAEKRKGAIKMKLDIQKQKQELLNKQIQQQKLMVAKLEKSKNMSVEDKAAIMKSLKMLSDHIGGIKKDLVTKKTGMTSKTKQEAEKELLDTELELISQESAGLDTTDLKKRVSELRIEAQSLGLIGMGRGRGRGRGRGGWSRGRGGRGRGYAASGLGRPRVGTVLDKRPRKLTLTGYEEDDKDELFSHFSQFGEIESIEHLDKSTTLSFKTRQEAEMAVTRGATFKDKKLFMSWYKPPTIAVDEALALDDTEDADEDATEEIDEELLLGYDDEDEDDESEARSWRR</sequence>
<dbReference type="SUPFAM" id="SSF54928">
    <property type="entry name" value="RNA-binding domain, RBD"/>
    <property type="match status" value="1"/>
</dbReference>
<feature type="region of interest" description="Disordered" evidence="6">
    <location>
        <begin position="907"/>
        <end position="934"/>
    </location>
</feature>
<feature type="compositionally biased region" description="Pro residues" evidence="6">
    <location>
        <begin position="265"/>
        <end position="274"/>
    </location>
</feature>
<dbReference type="PROSITE" id="PS50102">
    <property type="entry name" value="RRM"/>
    <property type="match status" value="2"/>
</dbReference>
<dbReference type="InterPro" id="IPR000571">
    <property type="entry name" value="Znf_CCCH"/>
</dbReference>
<dbReference type="InterPro" id="IPR012677">
    <property type="entry name" value="Nucleotide-bd_a/b_plait_sf"/>
</dbReference>
<dbReference type="PROSITE" id="PS50103">
    <property type="entry name" value="ZF_C3H1"/>
    <property type="match status" value="1"/>
</dbReference>
<name>A0ABM0MG41_SACKO</name>
<accession>A0ABM0MG41</accession>
<dbReference type="Proteomes" id="UP000694865">
    <property type="component" value="Unplaced"/>
</dbReference>
<dbReference type="SMART" id="SM00360">
    <property type="entry name" value="RRM"/>
    <property type="match status" value="2"/>
</dbReference>
<feature type="compositionally biased region" description="Pro residues" evidence="6">
    <location>
        <begin position="331"/>
        <end position="343"/>
    </location>
</feature>
<evidence type="ECO:0000256" key="2">
    <source>
        <dbReference type="ARBA" id="ARBA00043866"/>
    </source>
</evidence>
<evidence type="ECO:0000256" key="5">
    <source>
        <dbReference type="SAM" id="Coils"/>
    </source>
</evidence>
<evidence type="ECO:0000313" key="10">
    <source>
        <dbReference type="RefSeq" id="XP_006818982.1"/>
    </source>
</evidence>
<dbReference type="InterPro" id="IPR045137">
    <property type="entry name" value="RBM26/27"/>
</dbReference>
<feature type="compositionally biased region" description="Pro residues" evidence="6">
    <location>
        <begin position="352"/>
        <end position="407"/>
    </location>
</feature>
<feature type="zinc finger region" description="C3H1-type" evidence="4">
    <location>
        <begin position="274"/>
        <end position="302"/>
    </location>
</feature>
<evidence type="ECO:0000313" key="9">
    <source>
        <dbReference type="Proteomes" id="UP000694865"/>
    </source>
</evidence>
<dbReference type="InterPro" id="IPR002483">
    <property type="entry name" value="PWI_dom"/>
</dbReference>
<comment type="function">
    <text evidence="2">May be involved in the turnover of nuclear polyadenylated (pA+) RNA.</text>
</comment>
<evidence type="ECO:0000259" key="7">
    <source>
        <dbReference type="PROSITE" id="PS50102"/>
    </source>
</evidence>
<feature type="compositionally biased region" description="Low complexity" evidence="6">
    <location>
        <begin position="408"/>
        <end position="423"/>
    </location>
</feature>
<feature type="compositionally biased region" description="Polar residues" evidence="6">
    <location>
        <begin position="549"/>
        <end position="560"/>
    </location>
</feature>